<dbReference type="Pfam" id="PF01103">
    <property type="entry name" value="Omp85"/>
    <property type="match status" value="1"/>
</dbReference>
<evidence type="ECO:0000259" key="10">
    <source>
        <dbReference type="PROSITE" id="PS51779"/>
    </source>
</evidence>
<dbReference type="Pfam" id="PF07244">
    <property type="entry name" value="POTRA"/>
    <property type="match status" value="4"/>
</dbReference>
<dbReference type="PROSITE" id="PS51779">
    <property type="entry name" value="POTRA"/>
    <property type="match status" value="2"/>
</dbReference>
<feature type="domain" description="POTRA" evidence="10">
    <location>
        <begin position="41"/>
        <end position="115"/>
    </location>
</feature>
<feature type="signal peptide" evidence="9">
    <location>
        <begin position="1"/>
        <end position="20"/>
    </location>
</feature>
<evidence type="ECO:0000256" key="8">
    <source>
        <dbReference type="NCBIfam" id="TIGR03303"/>
    </source>
</evidence>
<dbReference type="Proteomes" id="UP000321532">
    <property type="component" value="Unassembled WGS sequence"/>
</dbReference>
<dbReference type="NCBIfam" id="TIGR03303">
    <property type="entry name" value="OM_YaeT"/>
    <property type="match status" value="1"/>
</dbReference>
<keyword evidence="3" id="KW-0812">Transmembrane</keyword>
<dbReference type="PANTHER" id="PTHR12815:SF47">
    <property type="entry name" value="TRANSLOCATION AND ASSEMBLY MODULE SUBUNIT TAMA"/>
    <property type="match status" value="1"/>
</dbReference>
<dbReference type="PANTHER" id="PTHR12815">
    <property type="entry name" value="SORTING AND ASSEMBLY MACHINERY SAMM50 PROTEIN FAMILY MEMBER"/>
    <property type="match status" value="1"/>
</dbReference>
<dbReference type="InterPro" id="IPR034746">
    <property type="entry name" value="POTRA"/>
</dbReference>
<proteinExistence type="predicted"/>
<dbReference type="Gene3D" id="2.40.160.50">
    <property type="entry name" value="membrane protein fhac: a member of the omp85/tpsb transporter family"/>
    <property type="match status" value="1"/>
</dbReference>
<dbReference type="OrthoDB" id="9802086at2"/>
<evidence type="ECO:0000256" key="9">
    <source>
        <dbReference type="SAM" id="SignalP"/>
    </source>
</evidence>
<comment type="caution">
    <text evidence="11">The sequence shown here is derived from an EMBL/GenBank/DDBJ whole genome shotgun (WGS) entry which is preliminary data.</text>
</comment>
<dbReference type="GO" id="GO:0071709">
    <property type="term" value="P:membrane assembly"/>
    <property type="evidence" value="ECO:0007669"/>
    <property type="project" value="InterPro"/>
</dbReference>
<keyword evidence="6" id="KW-0472">Membrane</keyword>
<dbReference type="InterPro" id="IPR000184">
    <property type="entry name" value="Bac_surfAg_D15"/>
</dbReference>
<keyword evidence="7" id="KW-0998">Cell outer membrane</keyword>
<protein>
    <recommendedName>
        <fullName evidence="8">Outer membrane protein assembly factor BamA</fullName>
    </recommendedName>
</protein>
<evidence type="ECO:0000313" key="11">
    <source>
        <dbReference type="EMBL" id="GEO03012.1"/>
    </source>
</evidence>
<keyword evidence="12" id="KW-1185">Reference proteome</keyword>
<dbReference type="AlphaFoldDB" id="A0A512ATH6"/>
<sequence>MIKKVMLLLFLTATVLTAGAQVNLNPSGNATPLDYANPKRYQIGGITVSGAKFLDPNTLISITGLKVGDPVTVPGEDLGKALNKLWDQGIIGDVEVFVTKIEGDKIYLDFFLTERPRLSRFVFNGIKKGQEDELTKKISLIRGRVVTDALMNTTKNAVQKYYLEKGFRNVKVNIVPRPDSVLANSVVLNINVDRGDKVKIEDITFIGNDAIPDKKLRSKMKNTKEKKFYKVLTASKFQPAKFEEDKKAIIDYYNSQGYRDAEIISDSVYNISEDRLGIALRINEGQKYYFRNITWRGNYVYDDKQLSSVLGIERGDAYSKERLEKRLQYDPAGGMDVSSLYMDDGYLFFQVNPVEVAVEGDSIDIEMRIYEGAQARIKDVTIAGNSKTSDHVVLRELYTVPGQKFSRTNLINSQREIAGLGYFDPEQIGMNPIPNEAEGTVDIKYTVVEKPNDQITLSGGWGGPYGLVGTVGLVLNNFSARKATDFRNWRPIPSGDGQRLALNIQANGLRYQSYSLSFTEPWLGGRRRNSFSVGINKTISRSITGDNREQGAIIINGANISLGRRLRKPDQNFSLSHSLSYNQYITSGDFINYYNFGNSDPNATQASANSISFINTLSRSSLDQLTFPRRGSSISLSLNVTPPYSRLSDNFDKNKWIEFHKWMFDASWFTPLTAGGKFVLNTRAHFGFLNTFSDKRDVGPFERFKLGGSGMGVGNFIVGTEFVGLRGYEDQSVSPVDPKTGQNNGGIAFTKYVAEARFLVSPNPAATVFVLGFAEAGNNFASYRNYNPFKLYRSAGVGARIFMSAFGLLGFDYGIPFDQYPGSEKKGQFHFMIGQQIR</sequence>
<accession>A0A512ATH6</accession>
<evidence type="ECO:0000313" key="12">
    <source>
        <dbReference type="Proteomes" id="UP000321532"/>
    </source>
</evidence>
<dbReference type="InterPro" id="IPR039910">
    <property type="entry name" value="D15-like"/>
</dbReference>
<dbReference type="PIRSF" id="PIRSF006076">
    <property type="entry name" value="OM_assembly_OMP85"/>
    <property type="match status" value="1"/>
</dbReference>
<evidence type="ECO:0000256" key="7">
    <source>
        <dbReference type="ARBA" id="ARBA00023237"/>
    </source>
</evidence>
<feature type="chain" id="PRO_5021759905" description="Outer membrane protein assembly factor BamA" evidence="9">
    <location>
        <begin position="21"/>
        <end position="838"/>
    </location>
</feature>
<dbReference type="RefSeq" id="WP_146895049.1">
    <property type="nucleotide sequence ID" value="NZ_BJYS01000003.1"/>
</dbReference>
<dbReference type="InterPro" id="IPR010827">
    <property type="entry name" value="BamA/TamA_POTRA"/>
</dbReference>
<keyword evidence="2" id="KW-1134">Transmembrane beta strand</keyword>
<organism evidence="11 12">
    <name type="scientific">Adhaeribacter aerolatus</name>
    <dbReference type="NCBI Taxonomy" id="670289"/>
    <lineage>
        <taxon>Bacteria</taxon>
        <taxon>Pseudomonadati</taxon>
        <taxon>Bacteroidota</taxon>
        <taxon>Cytophagia</taxon>
        <taxon>Cytophagales</taxon>
        <taxon>Hymenobacteraceae</taxon>
        <taxon>Adhaeribacter</taxon>
    </lineage>
</organism>
<dbReference type="InterPro" id="IPR023707">
    <property type="entry name" value="OM_assembly_BamA"/>
</dbReference>
<evidence type="ECO:0000256" key="4">
    <source>
        <dbReference type="ARBA" id="ARBA00022729"/>
    </source>
</evidence>
<comment type="subcellular location">
    <subcellularLocation>
        <location evidence="1">Membrane</location>
    </subcellularLocation>
</comment>
<dbReference type="GO" id="GO:0009279">
    <property type="term" value="C:cell outer membrane"/>
    <property type="evidence" value="ECO:0007669"/>
    <property type="project" value="UniProtKB-UniRule"/>
</dbReference>
<name>A0A512ATH6_9BACT</name>
<feature type="domain" description="POTRA" evidence="10">
    <location>
        <begin position="198"/>
        <end position="285"/>
    </location>
</feature>
<evidence type="ECO:0000256" key="2">
    <source>
        <dbReference type="ARBA" id="ARBA00022452"/>
    </source>
</evidence>
<evidence type="ECO:0000256" key="5">
    <source>
        <dbReference type="ARBA" id="ARBA00022737"/>
    </source>
</evidence>
<evidence type="ECO:0000256" key="6">
    <source>
        <dbReference type="ARBA" id="ARBA00023136"/>
    </source>
</evidence>
<dbReference type="EMBL" id="BJYS01000003">
    <property type="protein sequence ID" value="GEO03012.1"/>
    <property type="molecule type" value="Genomic_DNA"/>
</dbReference>
<keyword evidence="4 9" id="KW-0732">Signal</keyword>
<dbReference type="Gene3D" id="3.10.20.310">
    <property type="entry name" value="membrane protein fhac"/>
    <property type="match status" value="5"/>
</dbReference>
<evidence type="ECO:0000256" key="1">
    <source>
        <dbReference type="ARBA" id="ARBA00004370"/>
    </source>
</evidence>
<gene>
    <name evidence="11" type="ORF">AAE02nite_06760</name>
</gene>
<evidence type="ECO:0000256" key="3">
    <source>
        <dbReference type="ARBA" id="ARBA00022692"/>
    </source>
</evidence>
<keyword evidence="5" id="KW-0677">Repeat</keyword>
<reference evidence="11 12" key="1">
    <citation type="submission" date="2019-07" db="EMBL/GenBank/DDBJ databases">
        <title>Whole genome shotgun sequence of Adhaeribacter aerolatus NBRC 106133.</title>
        <authorList>
            <person name="Hosoyama A."/>
            <person name="Uohara A."/>
            <person name="Ohji S."/>
            <person name="Ichikawa N."/>
        </authorList>
    </citation>
    <scope>NUCLEOTIDE SEQUENCE [LARGE SCALE GENOMIC DNA]</scope>
    <source>
        <strain evidence="11 12">NBRC 106133</strain>
    </source>
</reference>